<feature type="transmembrane region" description="Helical" evidence="5">
    <location>
        <begin position="55"/>
        <end position="73"/>
    </location>
</feature>
<dbReference type="STRING" id="177439.DP0768"/>
<evidence type="ECO:0000313" key="7">
    <source>
        <dbReference type="EMBL" id="CAG35497.1"/>
    </source>
</evidence>
<feature type="signal peptide" evidence="6">
    <location>
        <begin position="1"/>
        <end position="22"/>
    </location>
</feature>
<keyword evidence="8" id="KW-1185">Reference proteome</keyword>
<organism evidence="7 8">
    <name type="scientific">Desulfotalea psychrophila (strain LSv54 / DSM 12343)</name>
    <dbReference type="NCBI Taxonomy" id="177439"/>
    <lineage>
        <taxon>Bacteria</taxon>
        <taxon>Pseudomonadati</taxon>
        <taxon>Thermodesulfobacteriota</taxon>
        <taxon>Desulfobulbia</taxon>
        <taxon>Desulfobulbales</taxon>
        <taxon>Desulfocapsaceae</taxon>
        <taxon>Desulfotalea</taxon>
    </lineage>
</organism>
<protein>
    <submittedName>
        <fullName evidence="7">Related to Na/dicarboxylate cotransporter</fullName>
    </submittedName>
</protein>
<dbReference type="PANTHER" id="PTHR10283">
    <property type="entry name" value="SOLUTE CARRIER FAMILY 13 MEMBER"/>
    <property type="match status" value="1"/>
</dbReference>
<dbReference type="GO" id="GO:0005886">
    <property type="term" value="C:plasma membrane"/>
    <property type="evidence" value="ECO:0007669"/>
    <property type="project" value="TreeGrafter"/>
</dbReference>
<name>Q6AQ76_DESPS</name>
<dbReference type="PANTHER" id="PTHR10283:SF82">
    <property type="entry name" value="SOLUTE CARRIER FAMILY 13 MEMBER 2"/>
    <property type="match status" value="1"/>
</dbReference>
<dbReference type="GO" id="GO:0008514">
    <property type="term" value="F:organic anion transmembrane transporter activity"/>
    <property type="evidence" value="ECO:0007669"/>
    <property type="project" value="UniProtKB-ARBA"/>
</dbReference>
<evidence type="ECO:0000256" key="1">
    <source>
        <dbReference type="ARBA" id="ARBA00004141"/>
    </source>
</evidence>
<comment type="subcellular location">
    <subcellularLocation>
        <location evidence="1">Membrane</location>
        <topology evidence="1">Multi-pass membrane protein</topology>
    </subcellularLocation>
</comment>
<evidence type="ECO:0000256" key="2">
    <source>
        <dbReference type="ARBA" id="ARBA00022692"/>
    </source>
</evidence>
<evidence type="ECO:0000256" key="3">
    <source>
        <dbReference type="ARBA" id="ARBA00022989"/>
    </source>
</evidence>
<dbReference type="Proteomes" id="UP000000602">
    <property type="component" value="Chromosome"/>
</dbReference>
<reference evidence="8" key="1">
    <citation type="journal article" date="2004" name="Environ. Microbiol.">
        <title>The genome of Desulfotalea psychrophila, a sulfate-reducing bacterium from permanently cold Arctic sediments.</title>
        <authorList>
            <person name="Rabus R."/>
            <person name="Ruepp A."/>
            <person name="Frickey T."/>
            <person name="Rattei T."/>
            <person name="Fartmann B."/>
            <person name="Stark M."/>
            <person name="Bauer M."/>
            <person name="Zibat A."/>
            <person name="Lombardot T."/>
            <person name="Becker I."/>
            <person name="Amann J."/>
            <person name="Gellner K."/>
            <person name="Teeling H."/>
            <person name="Leuschner W.D."/>
            <person name="Gloeckner F.-O."/>
            <person name="Lupas A.N."/>
            <person name="Amann R."/>
            <person name="Klenk H.-P."/>
        </authorList>
    </citation>
    <scope>NUCLEOTIDE SEQUENCE [LARGE SCALE GENOMIC DNA]</scope>
    <source>
        <strain evidence="8">DSM 12343 / LSv54</strain>
    </source>
</reference>
<keyword evidence="4 5" id="KW-0472">Membrane</keyword>
<dbReference type="Pfam" id="PF00939">
    <property type="entry name" value="Na_sulph_symp"/>
    <property type="match status" value="1"/>
</dbReference>
<evidence type="ECO:0000256" key="6">
    <source>
        <dbReference type="SAM" id="SignalP"/>
    </source>
</evidence>
<dbReference type="AlphaFoldDB" id="Q6AQ76"/>
<evidence type="ECO:0000256" key="4">
    <source>
        <dbReference type="ARBA" id="ARBA00023136"/>
    </source>
</evidence>
<dbReference type="RefSeq" id="WP_011188013.1">
    <property type="nucleotide sequence ID" value="NC_006138.1"/>
</dbReference>
<keyword evidence="3 5" id="KW-1133">Transmembrane helix</keyword>
<feature type="chain" id="PRO_5004270709" evidence="6">
    <location>
        <begin position="23"/>
        <end position="120"/>
    </location>
</feature>
<evidence type="ECO:0000256" key="5">
    <source>
        <dbReference type="SAM" id="Phobius"/>
    </source>
</evidence>
<proteinExistence type="predicted"/>
<dbReference type="eggNOG" id="COG0471">
    <property type="taxonomic scope" value="Bacteria"/>
</dbReference>
<dbReference type="InterPro" id="IPR001898">
    <property type="entry name" value="SLC13A/DASS"/>
</dbReference>
<keyword evidence="6" id="KW-0732">Signal</keyword>
<feature type="transmembrane region" description="Helical" evidence="5">
    <location>
        <begin position="85"/>
        <end position="105"/>
    </location>
</feature>
<dbReference type="KEGG" id="dps:DP0768"/>
<sequence>MPLACLCLIIFLTELTSNTATAALVMPILSAVAVGLDQNPLSPVIPATITKSCALPVATPPNAIVFGSAYVTIPRMVKSGFGLDIVGLSLALAVTYLIAIPLFGLEIGVLPEWVLAAAPK</sequence>
<accession>Q6AQ76</accession>
<dbReference type="GO" id="GO:1905039">
    <property type="term" value="P:carboxylic acid transmembrane transport"/>
    <property type="evidence" value="ECO:0007669"/>
    <property type="project" value="UniProtKB-ARBA"/>
</dbReference>
<keyword evidence="2 5" id="KW-0812">Transmembrane</keyword>
<gene>
    <name evidence="7" type="ordered locus">DP0768</name>
</gene>
<dbReference type="HOGENOM" id="CLU_2045903_0_0_7"/>
<evidence type="ECO:0000313" key="8">
    <source>
        <dbReference type="Proteomes" id="UP000000602"/>
    </source>
</evidence>
<dbReference type="EMBL" id="CR522870">
    <property type="protein sequence ID" value="CAG35497.1"/>
    <property type="molecule type" value="Genomic_DNA"/>
</dbReference>